<evidence type="ECO:0000313" key="2">
    <source>
        <dbReference type="EMBL" id="CRL02438.1"/>
    </source>
</evidence>
<feature type="compositionally biased region" description="Polar residues" evidence="1">
    <location>
        <begin position="26"/>
        <end position="36"/>
    </location>
</feature>
<feature type="compositionally biased region" description="Low complexity" evidence="1">
    <location>
        <begin position="1"/>
        <end position="25"/>
    </location>
</feature>
<organism evidence="2 3">
    <name type="scientific">Clunio marinus</name>
    <dbReference type="NCBI Taxonomy" id="568069"/>
    <lineage>
        <taxon>Eukaryota</taxon>
        <taxon>Metazoa</taxon>
        <taxon>Ecdysozoa</taxon>
        <taxon>Arthropoda</taxon>
        <taxon>Hexapoda</taxon>
        <taxon>Insecta</taxon>
        <taxon>Pterygota</taxon>
        <taxon>Neoptera</taxon>
        <taxon>Endopterygota</taxon>
        <taxon>Diptera</taxon>
        <taxon>Nematocera</taxon>
        <taxon>Chironomoidea</taxon>
        <taxon>Chironomidae</taxon>
        <taxon>Clunio</taxon>
    </lineage>
</organism>
<dbReference type="EMBL" id="CVRI01000057">
    <property type="protein sequence ID" value="CRL02438.1"/>
    <property type="molecule type" value="Genomic_DNA"/>
</dbReference>
<feature type="compositionally biased region" description="Acidic residues" evidence="1">
    <location>
        <begin position="46"/>
        <end position="56"/>
    </location>
</feature>
<evidence type="ECO:0000256" key="1">
    <source>
        <dbReference type="SAM" id="MobiDB-lite"/>
    </source>
</evidence>
<gene>
    <name evidence="2" type="ORF">CLUMA_CG015207</name>
</gene>
<accession>A0A1J1ITL2</accession>
<feature type="compositionally biased region" description="Low complexity" evidence="1">
    <location>
        <begin position="61"/>
        <end position="80"/>
    </location>
</feature>
<reference evidence="2 3" key="1">
    <citation type="submission" date="2015-04" db="EMBL/GenBank/DDBJ databases">
        <authorList>
            <person name="Syromyatnikov M.Y."/>
            <person name="Popov V.N."/>
        </authorList>
    </citation>
    <scope>NUCLEOTIDE SEQUENCE [LARGE SCALE GENOMIC DNA]</scope>
</reference>
<feature type="region of interest" description="Disordered" evidence="1">
    <location>
        <begin position="1"/>
        <end position="96"/>
    </location>
</feature>
<dbReference type="AlphaFoldDB" id="A0A1J1ITL2"/>
<keyword evidence="3" id="KW-1185">Reference proteome</keyword>
<protein>
    <submittedName>
        <fullName evidence="2">CLUMA_CG015207, isoform A</fullName>
    </submittedName>
</protein>
<name>A0A1J1ITL2_9DIPT</name>
<feature type="compositionally biased region" description="Basic and acidic residues" evidence="1">
    <location>
        <begin position="81"/>
        <end position="96"/>
    </location>
</feature>
<evidence type="ECO:0000313" key="3">
    <source>
        <dbReference type="Proteomes" id="UP000183832"/>
    </source>
</evidence>
<proteinExistence type="predicted"/>
<dbReference type="Proteomes" id="UP000183832">
    <property type="component" value="Unassembled WGS sequence"/>
</dbReference>
<sequence length="96" mass="10523">MGSSNMMNGMNFFNLNTTTTPPSLFGSSTATSNTYKDSCKYVSPHDDEEVDNEDDNERLLSGSSNHLSKSNSNNTNSYNDRSNERASHVTGEDSTN</sequence>